<feature type="domain" description="J" evidence="4">
    <location>
        <begin position="8"/>
        <end position="68"/>
    </location>
</feature>
<evidence type="ECO:0000313" key="5">
    <source>
        <dbReference type="EMBL" id="CAF1635990.1"/>
    </source>
</evidence>
<dbReference type="PROSITE" id="PS50088">
    <property type="entry name" value="ANK_REPEAT"/>
    <property type="match status" value="5"/>
</dbReference>
<feature type="repeat" description="ANK" evidence="3">
    <location>
        <begin position="387"/>
        <end position="419"/>
    </location>
</feature>
<dbReference type="EMBL" id="CAJNOW010014880">
    <property type="protein sequence ID" value="CAF1635990.1"/>
    <property type="molecule type" value="Genomic_DNA"/>
</dbReference>
<evidence type="ECO:0000256" key="1">
    <source>
        <dbReference type="ARBA" id="ARBA00022737"/>
    </source>
</evidence>
<proteinExistence type="predicted"/>
<dbReference type="InterPro" id="IPR018253">
    <property type="entry name" value="DnaJ_domain_CS"/>
</dbReference>
<evidence type="ECO:0000256" key="3">
    <source>
        <dbReference type="PROSITE-ProRule" id="PRU00023"/>
    </source>
</evidence>
<evidence type="ECO:0000259" key="4">
    <source>
        <dbReference type="PROSITE" id="PS50076"/>
    </source>
</evidence>
<feature type="repeat" description="ANK" evidence="3">
    <location>
        <begin position="352"/>
        <end position="384"/>
    </location>
</feature>
<dbReference type="InterPro" id="IPR001623">
    <property type="entry name" value="DnaJ_domain"/>
</dbReference>
<dbReference type="SMART" id="SM00248">
    <property type="entry name" value="ANK"/>
    <property type="match status" value="6"/>
</dbReference>
<sequence length="974" mass="111116">MATVQRKTPYEILDVPKDISYSKLRIIYRKKIHEHLQKKISVSDFRLICRAYETLSDSTKRKLYDTRQEWVFELRIDKYIAQQLASEPALIDDLTERLRNATLAELNAQDPSTGHTTLYCAARAGNIEAVLFLIEQGAEPDLSQREKRTALHAAAYYGHADVVRCLLENGANYRVKDQNNNTAEDQAYNDDVTKVFIELKQSAYIRAAANELDWFLKNGLTVHQDAEYFSHRETLLHCASKKDFYELVRWLVERYEANMDLVDLNGNTPLHLAAYSGHIKIVDYLLNRGCDPTVKNRWGTTAEDEGNKYGNSITDLFKCMRERDMFEMARTGPMWWFDYYFNNDSKDLCDSNGVSLLYYACRYGQYTVVKWLLEHGANVNIEVKHKPNHTPLNVAKFRGHALVVELLLEHGADVNMEHDFGASVFEDEISKEVNRDAAVKTKNILLKYHHHLIDHKLIDIYVYESDGADDEPILKTKLGLSSTYQDLSRELSTVSGNFKNSYFSIAGRALFFETKDTSIISVVGRSRYTNSKFIDTPICLTRHKTQSNQSTSHALIHQEPTLNLRNIRKKLISDGKIKFFTSKVPLMKKRDIQIDNLVFSFSENSSNSDIELKITTIFTPDPEIVDIPGCICLFQTEINSNSTNSSCFQLPLVSMIDKPKARLYTLAQPTPFWFSSSVRRARLPLIGGIHAFVLHFDIIPKQLTLPADVFIAATLEKPLISRDKPIPCKCLILRKHNSTMFPQVAYHGTTINVIQSILNDGLVLPGTVTTNGKRINPPKSHIAREKTAFGVSDFASAIFLSPSVYYSADPTYAKTFSYGDRILVPVLECSVKSQCYSTNRCTVPTYRNHKGDDMETIEWRDFASAIFLSPSVYYSADPTYAKTFSYGDRILVPVLECSVKSQCYSTNRCTVPTYRKHKGDDMETIEWRVKDPQNIEINAILFITKINSIDAAKMERIIKAFILLKMREGRTVLE</sequence>
<dbReference type="Pfam" id="PF00226">
    <property type="entry name" value="DnaJ"/>
    <property type="match status" value="1"/>
</dbReference>
<dbReference type="PROSITE" id="PS50076">
    <property type="entry name" value="DNAJ_2"/>
    <property type="match status" value="1"/>
</dbReference>
<name>A0A816DMP9_9BILA</name>
<dbReference type="InterPro" id="IPR002110">
    <property type="entry name" value="Ankyrin_rpt"/>
</dbReference>
<evidence type="ECO:0000256" key="2">
    <source>
        <dbReference type="ARBA" id="ARBA00023043"/>
    </source>
</evidence>
<dbReference type="PROSITE" id="PS00636">
    <property type="entry name" value="DNAJ_1"/>
    <property type="match status" value="1"/>
</dbReference>
<dbReference type="Pfam" id="PF12796">
    <property type="entry name" value="Ank_2"/>
    <property type="match status" value="3"/>
</dbReference>
<dbReference type="SMART" id="SM00271">
    <property type="entry name" value="DnaJ"/>
    <property type="match status" value="1"/>
</dbReference>
<keyword evidence="2 3" id="KW-0040">ANK repeat</keyword>
<feature type="repeat" description="ANK" evidence="3">
    <location>
        <begin position="146"/>
        <end position="178"/>
    </location>
</feature>
<dbReference type="SUPFAM" id="SSF46565">
    <property type="entry name" value="Chaperone J-domain"/>
    <property type="match status" value="1"/>
</dbReference>
<dbReference type="SUPFAM" id="SSF48403">
    <property type="entry name" value="Ankyrin repeat"/>
    <property type="match status" value="1"/>
</dbReference>
<comment type="caution">
    <text evidence="5">The sequence shown here is derived from an EMBL/GenBank/DDBJ whole genome shotgun (WGS) entry which is preliminary data.</text>
</comment>
<dbReference type="InterPro" id="IPR051165">
    <property type="entry name" value="Multifunctional_ANK_Repeat"/>
</dbReference>
<dbReference type="OrthoDB" id="6376775at2759"/>
<evidence type="ECO:0000313" key="6">
    <source>
        <dbReference type="Proteomes" id="UP000663834"/>
    </source>
</evidence>
<dbReference type="InterPro" id="IPR036869">
    <property type="entry name" value="J_dom_sf"/>
</dbReference>
<gene>
    <name evidence="5" type="ORF">KQP761_LOCUS27081</name>
</gene>
<reference evidence="5" key="1">
    <citation type="submission" date="2021-02" db="EMBL/GenBank/DDBJ databases">
        <authorList>
            <person name="Nowell W R."/>
        </authorList>
    </citation>
    <scope>NUCLEOTIDE SEQUENCE</scope>
</reference>
<dbReference type="PROSITE" id="PS50297">
    <property type="entry name" value="ANK_REP_REGION"/>
    <property type="match status" value="5"/>
</dbReference>
<dbReference type="PRINTS" id="PR01415">
    <property type="entry name" value="ANKYRIN"/>
</dbReference>
<dbReference type="PANTHER" id="PTHR24123:SF33">
    <property type="entry name" value="PROTEIN HOS4"/>
    <property type="match status" value="1"/>
</dbReference>
<organism evidence="5 6">
    <name type="scientific">Rotaria magnacalcarata</name>
    <dbReference type="NCBI Taxonomy" id="392030"/>
    <lineage>
        <taxon>Eukaryota</taxon>
        <taxon>Metazoa</taxon>
        <taxon>Spiralia</taxon>
        <taxon>Gnathifera</taxon>
        <taxon>Rotifera</taxon>
        <taxon>Eurotatoria</taxon>
        <taxon>Bdelloidea</taxon>
        <taxon>Philodinida</taxon>
        <taxon>Philodinidae</taxon>
        <taxon>Rotaria</taxon>
    </lineage>
</organism>
<dbReference type="PANTHER" id="PTHR24123">
    <property type="entry name" value="ANKYRIN REPEAT-CONTAINING"/>
    <property type="match status" value="1"/>
</dbReference>
<accession>A0A816DMP9</accession>
<dbReference type="CDD" id="cd06257">
    <property type="entry name" value="DnaJ"/>
    <property type="match status" value="1"/>
</dbReference>
<feature type="repeat" description="ANK" evidence="3">
    <location>
        <begin position="265"/>
        <end position="297"/>
    </location>
</feature>
<dbReference type="Gene3D" id="1.10.287.110">
    <property type="entry name" value="DnaJ domain"/>
    <property type="match status" value="1"/>
</dbReference>
<dbReference type="Proteomes" id="UP000663834">
    <property type="component" value="Unassembled WGS sequence"/>
</dbReference>
<dbReference type="AlphaFoldDB" id="A0A816DMP9"/>
<dbReference type="Gene3D" id="1.25.40.20">
    <property type="entry name" value="Ankyrin repeat-containing domain"/>
    <property type="match status" value="4"/>
</dbReference>
<protein>
    <recommendedName>
        <fullName evidence="4">J domain-containing protein</fullName>
    </recommendedName>
</protein>
<keyword evidence="1" id="KW-0677">Repeat</keyword>
<dbReference type="InterPro" id="IPR036770">
    <property type="entry name" value="Ankyrin_rpt-contain_sf"/>
</dbReference>
<feature type="repeat" description="ANK" evidence="3">
    <location>
        <begin position="113"/>
        <end position="145"/>
    </location>
</feature>